<sequence length="512" mass="55695">MKNTTSLLKKRSLSVALALSIASTPLWANDPSTPEQDVDFIMKTFNDALGKPNARDGLILTNQHIYYNGDPIYIDIDLPASLPPFFEGKAELQLLLHMQTGDVADSVVTAFPVPSKGRVFEDTVDITVLPPGVYQFSLVLVKPSGDATKVSDWFGGHGALLGGVRLKISANKDIVDSEDIDGDGLLEGDANADGYVDMLMDDNETCNNSVLKGIYAYTVSGLTKHGAYLKDYVEVGFDVFDGQGNMDSFSVNNIDRATYRNYATYQVDEDCQGTVTYPNGGSFSMFVPVSGDEFYYLSVGETPLQSFGGREYRLTKMPDAGCSVATLNGVYSYAGKGIKRGVMWIETGFEYFDGQGNVSLMYVNNITKKTEYAHGVYSVNPDCLGVTTYPDVEAKTTERYVMFASPTGNEFSWMQVDGLQMLGFFNGKNLRTSRSPVGFPGLMAFMEGGVLDPQVVEGMACNIPDPTKLPEGTEIQCGHGYEVVNARCELTSTEQQADGPLVGGRGRFVLRG</sequence>
<evidence type="ECO:0000313" key="2">
    <source>
        <dbReference type="EMBL" id="OUD13759.1"/>
    </source>
</evidence>
<dbReference type="EMBL" id="MSLT01000012">
    <property type="protein sequence ID" value="OUD13759.1"/>
    <property type="molecule type" value="Genomic_DNA"/>
</dbReference>
<gene>
    <name evidence="2" type="ORF">TPSD3_05245</name>
</gene>
<dbReference type="OrthoDB" id="9819065at2"/>
<feature type="signal peptide" evidence="1">
    <location>
        <begin position="1"/>
        <end position="28"/>
    </location>
</feature>
<dbReference type="RefSeq" id="WP_086487539.1">
    <property type="nucleotide sequence ID" value="NZ_MSLT01000012.1"/>
</dbReference>
<name>A0A251X6Q7_9GAMM</name>
<accession>A0A251X6Q7</accession>
<reference evidence="2 3" key="1">
    <citation type="submission" date="2016-12" db="EMBL/GenBank/DDBJ databases">
        <title>Thioflexothrix psekupsii D3 genome sequencing and assembly.</title>
        <authorList>
            <person name="Fomenkov A."/>
            <person name="Vincze T."/>
            <person name="Grabovich M."/>
            <person name="Anton B.P."/>
            <person name="Dubinina G."/>
            <person name="Orlova M."/>
            <person name="Belousova E."/>
            <person name="Roberts R.J."/>
        </authorList>
    </citation>
    <scope>NUCLEOTIDE SEQUENCE [LARGE SCALE GENOMIC DNA]</scope>
    <source>
        <strain evidence="2">D3</strain>
    </source>
</reference>
<feature type="chain" id="PRO_5012558337" evidence="1">
    <location>
        <begin position="29"/>
        <end position="512"/>
    </location>
</feature>
<dbReference type="AlphaFoldDB" id="A0A251X6Q7"/>
<comment type="caution">
    <text evidence="2">The sequence shown here is derived from an EMBL/GenBank/DDBJ whole genome shotgun (WGS) entry which is preliminary data.</text>
</comment>
<keyword evidence="3" id="KW-1185">Reference proteome</keyword>
<proteinExistence type="predicted"/>
<evidence type="ECO:0000256" key="1">
    <source>
        <dbReference type="SAM" id="SignalP"/>
    </source>
</evidence>
<dbReference type="Proteomes" id="UP000194798">
    <property type="component" value="Unassembled WGS sequence"/>
</dbReference>
<organism evidence="2 3">
    <name type="scientific">Thioflexithrix psekupsensis</name>
    <dbReference type="NCBI Taxonomy" id="1570016"/>
    <lineage>
        <taxon>Bacteria</taxon>
        <taxon>Pseudomonadati</taxon>
        <taxon>Pseudomonadota</taxon>
        <taxon>Gammaproteobacteria</taxon>
        <taxon>Thiotrichales</taxon>
        <taxon>Thioflexithrix</taxon>
    </lineage>
</organism>
<keyword evidence="1" id="KW-0732">Signal</keyword>
<protein>
    <submittedName>
        <fullName evidence="2">Uncharacterized protein</fullName>
    </submittedName>
</protein>
<evidence type="ECO:0000313" key="3">
    <source>
        <dbReference type="Proteomes" id="UP000194798"/>
    </source>
</evidence>